<dbReference type="RefSeq" id="WP_146679465.1">
    <property type="nucleotide sequence ID" value="NZ_CAWNJE010000016.1"/>
</dbReference>
<dbReference type="GeneID" id="66952935"/>
<evidence type="ECO:0000313" key="2">
    <source>
        <dbReference type="Proteomes" id="UP000219020"/>
    </source>
</evidence>
<comment type="caution">
    <text evidence="1">The sequence shown here is derived from an EMBL/GenBank/DDBJ whole genome shotgun (WGS) entry which is preliminary data.</text>
</comment>
<protein>
    <submittedName>
        <fullName evidence="1">Uncharacterized protein</fullName>
    </submittedName>
</protein>
<keyword evidence="2" id="KW-1185">Reference proteome</keyword>
<evidence type="ECO:0000313" key="1">
    <source>
        <dbReference type="EMBL" id="PCS21312.1"/>
    </source>
</evidence>
<dbReference type="Proteomes" id="UP000219020">
    <property type="component" value="Unassembled WGS sequence"/>
</dbReference>
<reference evidence="2" key="1">
    <citation type="submission" date="2017-04" db="EMBL/GenBank/DDBJ databases">
        <title>Genome evolution of the luminous symbionts of deep sea anglerfish.</title>
        <authorList>
            <person name="Hendry T.A."/>
        </authorList>
    </citation>
    <scope>NUCLEOTIDE SEQUENCE [LARGE SCALE GENOMIC DNA]</scope>
</reference>
<accession>A0A2A5SZI0</accession>
<sequence>MFTSNTESEHLEWSEESEAAGYVSAEMKNRGKGGVKDGLTFVKILRYFSNAYGTDKHGYIFYVYGQHGSLLADYAQHAAEKLSQYLVTRFFKKI</sequence>
<gene>
    <name evidence="1" type="ORF">BTN49_3202</name>
</gene>
<dbReference type="AlphaFoldDB" id="A0A2A5SZI0"/>
<organism evidence="1 2">
    <name type="scientific">Candidatus Enterovibrio escicola</name>
    <dbReference type="NCBI Taxonomy" id="1927127"/>
    <lineage>
        <taxon>Bacteria</taxon>
        <taxon>Pseudomonadati</taxon>
        <taxon>Pseudomonadota</taxon>
        <taxon>Gammaproteobacteria</taxon>
        <taxon>Vibrionales</taxon>
        <taxon>Vibrionaceae</taxon>
        <taxon>Enterovibrio</taxon>
    </lineage>
</organism>
<dbReference type="EMBL" id="NBYY01000036">
    <property type="protein sequence ID" value="PCS21312.1"/>
    <property type="molecule type" value="Genomic_DNA"/>
</dbReference>
<proteinExistence type="predicted"/>
<name>A0A2A5SZI0_9GAMM</name>